<dbReference type="SUPFAM" id="SSF52540">
    <property type="entry name" value="P-loop containing nucleoside triphosphate hydrolases"/>
    <property type="match status" value="1"/>
</dbReference>
<dbReference type="HOGENOM" id="CLU_043725_2_2_10"/>
<dbReference type="InterPro" id="IPR005129">
    <property type="entry name" value="GTPase_ArgK"/>
</dbReference>
<proteinExistence type="inferred from homology"/>
<dbReference type="PANTHER" id="PTHR23408:SF3">
    <property type="entry name" value="METHYLMALONIC ACIDURIA TYPE A PROTEIN, MITOCHONDRIAL"/>
    <property type="match status" value="1"/>
</dbReference>
<dbReference type="GO" id="GO:0005525">
    <property type="term" value="F:GTP binding"/>
    <property type="evidence" value="ECO:0007669"/>
    <property type="project" value="InterPro"/>
</dbReference>
<dbReference type="NCBIfam" id="NF006958">
    <property type="entry name" value="PRK09435.1"/>
    <property type="match status" value="1"/>
</dbReference>
<dbReference type="Gene3D" id="1.10.287.130">
    <property type="match status" value="1"/>
</dbReference>
<dbReference type="NCBIfam" id="TIGR00750">
    <property type="entry name" value="lao"/>
    <property type="match status" value="1"/>
</dbReference>
<sequence>MPRSADTIHTEDIVREIRSGNRAALSRAITLIESIKPDHQEKARQILDSCLQHRQDSLRIGITGSPGAGKSTLIEALGLEILNSPTKHKLAILTIDPSSKRSGGSILGDKARMEKLSGRKDVYIRPSPSSGHLGGTAARTHEAILLCEAAGYDIIIIETVGVGQSEISVESMADYILLLILPGSGDELQGIKRGIMEIADGIAITKTDSTSEKSISLSKTSCESALHLLMKKNPDWHPQVLRTSALTGEGINELWDNIQQLYALLEKNNRLEETRRKKLNMLFRAQVDLELKQAFYNHPDILASFSEIATAVEKNTMSPFSSAKMLVEKVIHSPR</sequence>
<accession>B3EQS5</accession>
<dbReference type="KEGG" id="cpb:Cphamn1_1172"/>
<dbReference type="AlphaFoldDB" id="B3EQS5"/>
<dbReference type="EMBL" id="CP001101">
    <property type="protein sequence ID" value="ACE04106.1"/>
    <property type="molecule type" value="Genomic_DNA"/>
</dbReference>
<reference evidence="2" key="1">
    <citation type="submission" date="2008-06" db="EMBL/GenBank/DDBJ databases">
        <title>Complete sequence of Chlorobium phaeobacteroides BS1.</title>
        <authorList>
            <consortium name="US DOE Joint Genome Institute"/>
            <person name="Lucas S."/>
            <person name="Copeland A."/>
            <person name="Lapidus A."/>
            <person name="Glavina del Rio T."/>
            <person name="Dalin E."/>
            <person name="Tice H."/>
            <person name="Bruce D."/>
            <person name="Goodwin L."/>
            <person name="Pitluck S."/>
            <person name="Schmutz J."/>
            <person name="Larimer F."/>
            <person name="Land M."/>
            <person name="Hauser L."/>
            <person name="Kyrpides N."/>
            <person name="Ovchinnikova G."/>
            <person name="Li T."/>
            <person name="Liu Z."/>
            <person name="Zhao F."/>
            <person name="Overmann J."/>
            <person name="Bryant D.A."/>
            <person name="Richardson P."/>
        </authorList>
    </citation>
    <scope>NUCLEOTIDE SEQUENCE [LARGE SCALE GENOMIC DNA]</scope>
    <source>
        <strain evidence="2">BS1</strain>
    </source>
</reference>
<dbReference type="GO" id="GO:0005737">
    <property type="term" value="C:cytoplasm"/>
    <property type="evidence" value="ECO:0007669"/>
    <property type="project" value="TreeGrafter"/>
</dbReference>
<dbReference type="PANTHER" id="PTHR23408">
    <property type="entry name" value="METHYLMALONYL-COA MUTASE"/>
    <property type="match status" value="1"/>
</dbReference>
<dbReference type="Gene3D" id="1.20.5.170">
    <property type="match status" value="1"/>
</dbReference>
<dbReference type="Gene3D" id="3.40.50.300">
    <property type="entry name" value="P-loop containing nucleotide triphosphate hydrolases"/>
    <property type="match status" value="1"/>
</dbReference>
<dbReference type="InterPro" id="IPR027417">
    <property type="entry name" value="P-loop_NTPase"/>
</dbReference>
<dbReference type="Pfam" id="PF03308">
    <property type="entry name" value="MeaB"/>
    <property type="match status" value="1"/>
</dbReference>
<dbReference type="GO" id="GO:0003924">
    <property type="term" value="F:GTPase activity"/>
    <property type="evidence" value="ECO:0007669"/>
    <property type="project" value="InterPro"/>
</dbReference>
<comment type="similarity">
    <text evidence="1">Belongs to the SIMIBI class G3E GTPase family. ArgK/MeaB subfamily.</text>
</comment>
<evidence type="ECO:0000256" key="1">
    <source>
        <dbReference type="ARBA" id="ARBA00009625"/>
    </source>
</evidence>
<name>B3EQS5_CHLPB</name>
<dbReference type="CDD" id="cd03114">
    <property type="entry name" value="MMAA-like"/>
    <property type="match status" value="1"/>
</dbReference>
<gene>
    <name evidence="2" type="ordered locus">Cphamn1_1172</name>
</gene>
<organism evidence="2">
    <name type="scientific">Chlorobium phaeobacteroides (strain BS1)</name>
    <dbReference type="NCBI Taxonomy" id="331678"/>
    <lineage>
        <taxon>Bacteria</taxon>
        <taxon>Pseudomonadati</taxon>
        <taxon>Chlorobiota</taxon>
        <taxon>Chlorobiia</taxon>
        <taxon>Chlorobiales</taxon>
        <taxon>Chlorobiaceae</taxon>
        <taxon>Chlorobium/Pelodictyon group</taxon>
        <taxon>Chlorobium</taxon>
    </lineage>
</organism>
<dbReference type="OrthoDB" id="9778292at2"/>
<protein>
    <submittedName>
        <fullName evidence="2">LAO/AO transport system ATPase</fullName>
    </submittedName>
</protein>
<dbReference type="STRING" id="331678.Cphamn1_1172"/>
<dbReference type="eggNOG" id="COG1703">
    <property type="taxonomic scope" value="Bacteria"/>
</dbReference>
<evidence type="ECO:0000313" key="2">
    <source>
        <dbReference type="EMBL" id="ACE04106.1"/>
    </source>
</evidence>